<dbReference type="EMBL" id="SPVI01000075">
    <property type="protein sequence ID" value="TFW38342.1"/>
    <property type="molecule type" value="Genomic_DNA"/>
</dbReference>
<proteinExistence type="predicted"/>
<protein>
    <submittedName>
        <fullName evidence="1">FAD-binding oxidoreductase</fullName>
    </submittedName>
</protein>
<dbReference type="Proteomes" id="UP000297322">
    <property type="component" value="Unassembled WGS sequence"/>
</dbReference>
<accession>A0A4Y9T602</accession>
<organism evidence="1 2">
    <name type="scientific">Pseudomonas fluorescens</name>
    <dbReference type="NCBI Taxonomy" id="294"/>
    <lineage>
        <taxon>Bacteria</taxon>
        <taxon>Pseudomonadati</taxon>
        <taxon>Pseudomonadota</taxon>
        <taxon>Gammaproteobacteria</taxon>
        <taxon>Pseudomonadales</taxon>
        <taxon>Pseudomonadaceae</taxon>
        <taxon>Pseudomonas</taxon>
    </lineage>
</organism>
<reference evidence="1 2" key="1">
    <citation type="submission" date="2019-03" db="EMBL/GenBank/DDBJ databases">
        <title>Biocontrol and xenobiotic degradation properties of endophytic Pseudomonas fluorescens strain BRZ63.</title>
        <authorList>
            <person name="Chlebek D.A."/>
            <person name="Pinski A."/>
            <person name="Zur J.P."/>
            <person name="Michalska J."/>
            <person name="Hupert-Kocurek K.T."/>
        </authorList>
    </citation>
    <scope>NUCLEOTIDE SEQUENCE [LARGE SCALE GENOMIC DNA]</scope>
    <source>
        <strain evidence="1 2">BRZ63</strain>
    </source>
</reference>
<dbReference type="RefSeq" id="WP_369073669.1">
    <property type="nucleotide sequence ID" value="NZ_SPVI01000075.1"/>
</dbReference>
<feature type="non-terminal residue" evidence="1">
    <location>
        <position position="92"/>
    </location>
</feature>
<dbReference type="PANTHER" id="PTHR42815">
    <property type="entry name" value="FAD-BINDING, PUTATIVE (AFU_ORTHOLOGUE AFUA_6G07600)-RELATED"/>
    <property type="match status" value="1"/>
</dbReference>
<name>A0A4Y9T602_PSEFL</name>
<comment type="caution">
    <text evidence="1">The sequence shown here is derived from an EMBL/GenBank/DDBJ whole genome shotgun (WGS) entry which is preliminary data.</text>
</comment>
<gene>
    <name evidence="1" type="ORF">E4T65_29075</name>
</gene>
<dbReference type="PANTHER" id="PTHR42815:SF2">
    <property type="entry name" value="FAD-BINDING, PUTATIVE (AFU_ORTHOLOGUE AFUA_6G07600)-RELATED"/>
    <property type="match status" value="1"/>
</dbReference>
<evidence type="ECO:0000313" key="1">
    <source>
        <dbReference type="EMBL" id="TFW38342.1"/>
    </source>
</evidence>
<dbReference type="AlphaFoldDB" id="A0A4Y9T602"/>
<evidence type="ECO:0000313" key="2">
    <source>
        <dbReference type="Proteomes" id="UP000297322"/>
    </source>
</evidence>
<sequence length="92" mass="10199">MDRSPWHAGEKQLQAHVGVAERMEVLGRRVIRSEMPDQHRSFYQQLPFMLYGAVDAEGNPWASVLEGEPGFAHSPEPGLLQFSSLPAADDPA</sequence>